<keyword evidence="5" id="KW-1185">Reference proteome</keyword>
<feature type="domain" description="Calmodulin binding protein central" evidence="3">
    <location>
        <begin position="634"/>
        <end position="699"/>
    </location>
</feature>
<feature type="compositionally biased region" description="Basic and acidic residues" evidence="1">
    <location>
        <begin position="1"/>
        <end position="16"/>
    </location>
</feature>
<feature type="region of interest" description="Disordered" evidence="1">
    <location>
        <begin position="1"/>
        <end position="39"/>
    </location>
</feature>
<dbReference type="InterPro" id="IPR046831">
    <property type="entry name" value="Calmodulin_bind_N"/>
</dbReference>
<dbReference type="OrthoDB" id="1604062at2759"/>
<dbReference type="InterPro" id="IPR046830">
    <property type="entry name" value="Calmod_bind_M"/>
</dbReference>
<dbReference type="Proteomes" id="UP000257109">
    <property type="component" value="Unassembled WGS sequence"/>
</dbReference>
<dbReference type="GO" id="GO:0005634">
    <property type="term" value="C:nucleus"/>
    <property type="evidence" value="ECO:0007669"/>
    <property type="project" value="TreeGrafter"/>
</dbReference>
<feature type="compositionally biased region" description="Basic and acidic residues" evidence="1">
    <location>
        <begin position="422"/>
        <end position="431"/>
    </location>
</feature>
<comment type="caution">
    <text evidence="4">The sequence shown here is derived from an EMBL/GenBank/DDBJ whole genome shotgun (WGS) entry which is preliminary data.</text>
</comment>
<dbReference type="GO" id="GO:0005516">
    <property type="term" value="F:calmodulin binding"/>
    <property type="evidence" value="ECO:0007669"/>
    <property type="project" value="InterPro"/>
</dbReference>
<evidence type="ECO:0000256" key="1">
    <source>
        <dbReference type="SAM" id="MobiDB-lite"/>
    </source>
</evidence>
<accession>A0A371HYN9</accession>
<protein>
    <submittedName>
        <fullName evidence="4">Calmodulin-binding protein 60 B</fullName>
    </submittedName>
</protein>
<name>A0A371HYN9_MUCPR</name>
<dbReference type="EMBL" id="QJKJ01001380">
    <property type="protein sequence ID" value="RDY07889.1"/>
    <property type="molecule type" value="Genomic_DNA"/>
</dbReference>
<evidence type="ECO:0000313" key="5">
    <source>
        <dbReference type="Proteomes" id="UP000257109"/>
    </source>
</evidence>
<dbReference type="GO" id="GO:0043565">
    <property type="term" value="F:sequence-specific DNA binding"/>
    <property type="evidence" value="ECO:0007669"/>
    <property type="project" value="TreeGrafter"/>
</dbReference>
<feature type="domain" description="Calmodulin binding protein central" evidence="3">
    <location>
        <begin position="213"/>
        <end position="277"/>
    </location>
</feature>
<dbReference type="Pfam" id="PF20451">
    <property type="entry name" value="Calmod_bind_M"/>
    <property type="match status" value="2"/>
</dbReference>
<sequence>MESKRQSQQEGDERGDQILVHKSKRRREDSQQSETCRPISNQSEISGAKFLQLVFKNELPREIFAQSKIKAKDNTPLEVVLYDIKSESIVADDDDPLSSIKVEICVLNGEFGLNGSKEWSADEFKAKILRQRDNKGRLLKGDTVITLKNGVGYITNLVFTDNSSWTRTRHFCLGAKVVQSNLSHANIKEGRSKPFIVKDSRGEVNQKRYPPSLDDEIWRLKHISKTGKIYEQLSSAGINTVEDLLREHETNPASLQQKFGNISKKRREAIIKHARTCQAYKNLKHLVPIETTTHDSVKTLTQATQYGVLDQDLQQCHFPIAQLEEISRQVMEPQNWSSGEQFVPGASHIGDGNIWPVDVSQIDQIITCSTPPDINSLFFPCGDEEPSNHSSFPNSALYIPNKGKSKISQQEGDGRGSQILVHDSKRRREDSQQSDTLRTISRFRSLVHLSNDIAPYFEDLVRRLIGTFGTKFLQLVFKNELPATIFTFSKIKAKDETCVEIALYDTRSQSIVADGSLSSIKIEICVLNGEFGSNGSEEWSAGEFKANILRQRDNKGKLLKGDTVIILKNGVGYITNLVVTDNSRWIRTRHFRLGAQVVQSNLNDAINIREGRSKPFVAKDSRGEGNQKHYPPSLNDEIWRLIHISKNGIIYKRLSKEGGINTVEDLLREHETNPASLQQKFGNISKKRREEIIKHARTCVAEPTFEGQYYHSENNTLNSDLRDPVPIETVTLDLVETLTQPVQYVYGAPDLDRPQLDLLISQQEEISRKLDPQNWSARGQFVHKASHINDGNIRHFDVSQIDQIVSCLTPPDTNPFFVPFGDEAESSNHSSLPNSAVYISNKGKSKIV</sequence>
<feature type="non-terminal residue" evidence="4">
    <location>
        <position position="1"/>
    </location>
</feature>
<dbReference type="STRING" id="157652.A0A371HYN9"/>
<organism evidence="4 5">
    <name type="scientific">Mucuna pruriens</name>
    <name type="common">Velvet bean</name>
    <name type="synonym">Dolichos pruriens</name>
    <dbReference type="NCBI Taxonomy" id="157652"/>
    <lineage>
        <taxon>Eukaryota</taxon>
        <taxon>Viridiplantae</taxon>
        <taxon>Streptophyta</taxon>
        <taxon>Embryophyta</taxon>
        <taxon>Tracheophyta</taxon>
        <taxon>Spermatophyta</taxon>
        <taxon>Magnoliopsida</taxon>
        <taxon>eudicotyledons</taxon>
        <taxon>Gunneridae</taxon>
        <taxon>Pentapetalae</taxon>
        <taxon>rosids</taxon>
        <taxon>fabids</taxon>
        <taxon>Fabales</taxon>
        <taxon>Fabaceae</taxon>
        <taxon>Papilionoideae</taxon>
        <taxon>50 kb inversion clade</taxon>
        <taxon>NPAAA clade</taxon>
        <taxon>indigoferoid/millettioid clade</taxon>
        <taxon>Phaseoleae</taxon>
        <taxon>Mucuna</taxon>
    </lineage>
</organism>
<dbReference type="AlphaFoldDB" id="A0A371HYN9"/>
<evidence type="ECO:0000259" key="3">
    <source>
        <dbReference type="Pfam" id="PF20451"/>
    </source>
</evidence>
<dbReference type="Pfam" id="PF07887">
    <property type="entry name" value="Calmodulin_bind"/>
    <property type="match status" value="2"/>
</dbReference>
<proteinExistence type="predicted"/>
<feature type="region of interest" description="Disordered" evidence="1">
    <location>
        <begin position="404"/>
        <end position="434"/>
    </location>
</feature>
<evidence type="ECO:0000259" key="2">
    <source>
        <dbReference type="Pfam" id="PF07887"/>
    </source>
</evidence>
<feature type="domain" description="Calmodulin binding protein-like N-terminal" evidence="2">
    <location>
        <begin position="51"/>
        <end position="199"/>
    </location>
</feature>
<feature type="domain" description="Calmodulin binding protein-like N-terminal" evidence="2">
    <location>
        <begin position="473"/>
        <end position="620"/>
    </location>
</feature>
<dbReference type="GO" id="GO:0003700">
    <property type="term" value="F:DNA-binding transcription factor activity"/>
    <property type="evidence" value="ECO:0007669"/>
    <property type="project" value="TreeGrafter"/>
</dbReference>
<dbReference type="PANTHER" id="PTHR31713:SF92">
    <property type="entry name" value="CALMODULIN-BINDING PROTEIN"/>
    <property type="match status" value="1"/>
</dbReference>
<dbReference type="GO" id="GO:0080142">
    <property type="term" value="P:regulation of salicylic acid biosynthetic process"/>
    <property type="evidence" value="ECO:0007669"/>
    <property type="project" value="TreeGrafter"/>
</dbReference>
<dbReference type="PANTHER" id="PTHR31713">
    <property type="entry name" value="OS02G0177800 PROTEIN"/>
    <property type="match status" value="1"/>
</dbReference>
<reference evidence="4" key="1">
    <citation type="submission" date="2018-05" db="EMBL/GenBank/DDBJ databases">
        <title>Draft genome of Mucuna pruriens seed.</title>
        <authorList>
            <person name="Nnadi N.E."/>
            <person name="Vos R."/>
            <person name="Hasami M.H."/>
            <person name="Devisetty U.K."/>
            <person name="Aguiy J.C."/>
        </authorList>
    </citation>
    <scope>NUCLEOTIDE SEQUENCE [LARGE SCALE GENOMIC DNA]</scope>
    <source>
        <strain evidence="4">JCA_2017</strain>
    </source>
</reference>
<gene>
    <name evidence="4" type="primary">CBP60B</name>
    <name evidence="4" type="ORF">CR513_07935</name>
</gene>
<dbReference type="InterPro" id="IPR012416">
    <property type="entry name" value="CBP60"/>
</dbReference>
<evidence type="ECO:0000313" key="4">
    <source>
        <dbReference type="EMBL" id="RDY07889.1"/>
    </source>
</evidence>